<dbReference type="AlphaFoldDB" id="A0A099KG47"/>
<evidence type="ECO:0000256" key="1">
    <source>
        <dbReference type="ARBA" id="ARBA00023002"/>
    </source>
</evidence>
<protein>
    <submittedName>
        <fullName evidence="3">FAD dependent oxidoreductase</fullName>
    </submittedName>
</protein>
<reference evidence="3 4" key="1">
    <citation type="submission" date="2014-08" db="EMBL/GenBank/DDBJ databases">
        <title>Genomic and Phenotypic Diversity of Colwellia psychrerythraea strains from Disparate Marine Basins.</title>
        <authorList>
            <person name="Techtmann S.M."/>
            <person name="Stelling S.C."/>
            <person name="Utturkar S.M."/>
            <person name="Alshibli N."/>
            <person name="Harris A."/>
            <person name="Brown S.D."/>
            <person name="Hazen T.C."/>
        </authorList>
    </citation>
    <scope>NUCLEOTIDE SEQUENCE [LARGE SCALE GENOMIC DNA]</scope>
    <source>
        <strain evidence="3 4">ND2E</strain>
    </source>
</reference>
<proteinExistence type="predicted"/>
<dbReference type="InterPro" id="IPR006076">
    <property type="entry name" value="FAD-dep_OxRdtase"/>
</dbReference>
<dbReference type="GO" id="GO:0005737">
    <property type="term" value="C:cytoplasm"/>
    <property type="evidence" value="ECO:0007669"/>
    <property type="project" value="TreeGrafter"/>
</dbReference>
<dbReference type="EMBL" id="JQED01000046">
    <property type="protein sequence ID" value="KGJ88558.1"/>
    <property type="molecule type" value="Genomic_DNA"/>
</dbReference>
<name>A0A099KG47_COLPS</name>
<dbReference type="OrthoDB" id="311718at2"/>
<evidence type="ECO:0000313" key="3">
    <source>
        <dbReference type="EMBL" id="KGJ88558.1"/>
    </source>
</evidence>
<gene>
    <name evidence="3" type="ORF">ND2E_4093</name>
</gene>
<dbReference type="InterPro" id="IPR036188">
    <property type="entry name" value="FAD/NAD-bd_sf"/>
</dbReference>
<dbReference type="PANTHER" id="PTHR13847:SF281">
    <property type="entry name" value="FAD DEPENDENT OXIDOREDUCTASE DOMAIN-CONTAINING PROTEIN"/>
    <property type="match status" value="1"/>
</dbReference>
<dbReference type="Gene3D" id="3.50.50.60">
    <property type="entry name" value="FAD/NAD(P)-binding domain"/>
    <property type="match status" value="1"/>
</dbReference>
<sequence length="465" mass="51951">MQDQAKLALANTKFSPFWLDNPARPAAEAKLTTTITTDLLIVGSGFTGLWAAVQAKEQNPDRNIVVIEANTAAIGASGRPGAILSTSLMHGMENSNRLFEKDMEELERLGKENMDQFRDTIEKYNIDCDIEWTGELTVAVGKHGIDDIEGEHELYVKFGHDAHLLDKKQIQAEINSPLFDGGLWSKKRSGTINPAKMAWGLKRVAKELGVVFYENTPMLTSKTQGQQVVVNTPEGSVTANKVILATNAFTKHKKKISTRVAAIRDRIVMTEPLTEAQIAELGWKNRQGIYDTRTQLNYMRLTKDNRVLFGGRLGYFYDNNTDPEHDKTPEPFIKLVGMLYKTLPALKDIKISHAWSGPIALTTRMAVHYQYYHGGKMIYAGGYSGFGVTASRFASRVALAIVDDVDIPERNLEFSKTVPAWIPPEPFRWIGAKITMYALDTCDAKGGWRIPWLNLVDKMGFPLKP</sequence>
<feature type="domain" description="FAD dependent oxidoreductase" evidence="2">
    <location>
        <begin position="38"/>
        <end position="396"/>
    </location>
</feature>
<dbReference type="Gene3D" id="3.30.9.10">
    <property type="entry name" value="D-Amino Acid Oxidase, subunit A, domain 2"/>
    <property type="match status" value="1"/>
</dbReference>
<keyword evidence="1" id="KW-0560">Oxidoreductase</keyword>
<dbReference type="Pfam" id="PF01266">
    <property type="entry name" value="DAO"/>
    <property type="match status" value="1"/>
</dbReference>
<evidence type="ECO:0000259" key="2">
    <source>
        <dbReference type="Pfam" id="PF01266"/>
    </source>
</evidence>
<dbReference type="Proteomes" id="UP000029843">
    <property type="component" value="Unassembled WGS sequence"/>
</dbReference>
<comment type="caution">
    <text evidence="3">The sequence shown here is derived from an EMBL/GenBank/DDBJ whole genome shotgun (WGS) entry which is preliminary data.</text>
</comment>
<dbReference type="GO" id="GO:0016491">
    <property type="term" value="F:oxidoreductase activity"/>
    <property type="evidence" value="ECO:0007669"/>
    <property type="project" value="UniProtKB-KW"/>
</dbReference>
<evidence type="ECO:0000313" key="4">
    <source>
        <dbReference type="Proteomes" id="UP000029843"/>
    </source>
</evidence>
<dbReference type="PATRIC" id="fig|28229.4.peg.3432"/>
<organism evidence="3 4">
    <name type="scientific">Colwellia psychrerythraea</name>
    <name type="common">Vibrio psychroerythus</name>
    <dbReference type="NCBI Taxonomy" id="28229"/>
    <lineage>
        <taxon>Bacteria</taxon>
        <taxon>Pseudomonadati</taxon>
        <taxon>Pseudomonadota</taxon>
        <taxon>Gammaproteobacteria</taxon>
        <taxon>Alteromonadales</taxon>
        <taxon>Colwelliaceae</taxon>
        <taxon>Colwellia</taxon>
    </lineage>
</organism>
<accession>A0A099KG47</accession>
<dbReference type="PANTHER" id="PTHR13847">
    <property type="entry name" value="SARCOSINE DEHYDROGENASE-RELATED"/>
    <property type="match status" value="1"/>
</dbReference>
<dbReference type="RefSeq" id="WP_033095074.1">
    <property type="nucleotide sequence ID" value="NZ_JQED01000046.1"/>
</dbReference>
<dbReference type="SUPFAM" id="SSF51905">
    <property type="entry name" value="FAD/NAD(P)-binding domain"/>
    <property type="match status" value="1"/>
</dbReference>